<dbReference type="PANTHER" id="PTHR46558">
    <property type="entry name" value="TRACRIPTIONAL REGULATORY PROTEIN-RELATED-RELATED"/>
    <property type="match status" value="1"/>
</dbReference>
<dbReference type="Pfam" id="PF01381">
    <property type="entry name" value="HTH_3"/>
    <property type="match status" value="1"/>
</dbReference>
<dbReference type="InterPro" id="IPR010982">
    <property type="entry name" value="Lambda_DNA-bd_dom_sf"/>
</dbReference>
<dbReference type="InterPro" id="IPR001387">
    <property type="entry name" value="Cro/C1-type_HTH"/>
</dbReference>
<sequence length="126" mass="14456">MNQFQQQLTKLRQAAGLSQEQLADQLHVSRQAISKWENGSALPDIEKIIQIASILHVSLDELVLAKEPAVSQSKLDRLIDAHIQQNQQENHWRYQEINNGWEFLARYWWIIPALGGIICGIVGTFR</sequence>
<comment type="caution">
    <text evidence="4">The sequence shown here is derived from an EMBL/GenBank/DDBJ whole genome shotgun (WGS) entry which is preliminary data.</text>
</comment>
<dbReference type="PROSITE" id="PS50943">
    <property type="entry name" value="HTH_CROC1"/>
    <property type="match status" value="1"/>
</dbReference>
<evidence type="ECO:0000256" key="2">
    <source>
        <dbReference type="SAM" id="Phobius"/>
    </source>
</evidence>
<dbReference type="PATRIC" id="fig|1423779.3.peg.662"/>
<dbReference type="PANTHER" id="PTHR46558:SF15">
    <property type="entry name" value="HELIX-TURN-HELIX DOMAIN PROTEIN"/>
    <property type="match status" value="1"/>
</dbReference>
<gene>
    <name evidence="4" type="ORF">FC49_GL000652</name>
</gene>
<dbReference type="GO" id="GO:0003677">
    <property type="term" value="F:DNA binding"/>
    <property type="evidence" value="ECO:0007669"/>
    <property type="project" value="UniProtKB-KW"/>
</dbReference>
<dbReference type="EMBL" id="AZGE01000019">
    <property type="protein sequence ID" value="KRM14883.1"/>
    <property type="molecule type" value="Genomic_DNA"/>
</dbReference>
<evidence type="ECO:0000256" key="1">
    <source>
        <dbReference type="ARBA" id="ARBA00023125"/>
    </source>
</evidence>
<dbReference type="CDD" id="cd00093">
    <property type="entry name" value="HTH_XRE"/>
    <property type="match status" value="1"/>
</dbReference>
<evidence type="ECO:0000313" key="4">
    <source>
        <dbReference type="EMBL" id="KRM14883.1"/>
    </source>
</evidence>
<reference evidence="4 5" key="1">
    <citation type="journal article" date="2015" name="Genome Announc.">
        <title>Expanding the biotechnology potential of lactobacilli through comparative genomics of 213 strains and associated genera.</title>
        <authorList>
            <person name="Sun Z."/>
            <person name="Harris H.M."/>
            <person name="McCann A."/>
            <person name="Guo C."/>
            <person name="Argimon S."/>
            <person name="Zhang W."/>
            <person name="Yang X."/>
            <person name="Jeffery I.B."/>
            <person name="Cooney J.C."/>
            <person name="Kagawa T.F."/>
            <person name="Liu W."/>
            <person name="Song Y."/>
            <person name="Salvetti E."/>
            <person name="Wrobel A."/>
            <person name="Rasinkangas P."/>
            <person name="Parkhill J."/>
            <person name="Rea M.C."/>
            <person name="O'Sullivan O."/>
            <person name="Ritari J."/>
            <person name="Douillard F.P."/>
            <person name="Paul Ross R."/>
            <person name="Yang R."/>
            <person name="Briner A.E."/>
            <person name="Felis G.E."/>
            <person name="de Vos W.M."/>
            <person name="Barrangou R."/>
            <person name="Klaenhammer T.R."/>
            <person name="Caufield P.W."/>
            <person name="Cui Y."/>
            <person name="Zhang H."/>
            <person name="O'Toole P.W."/>
        </authorList>
    </citation>
    <scope>NUCLEOTIDE SEQUENCE [LARGE SCALE GENOMIC DNA]</scope>
    <source>
        <strain evidence="4 5">DSM 4864</strain>
    </source>
</reference>
<dbReference type="SUPFAM" id="SSF47413">
    <property type="entry name" value="lambda repressor-like DNA-binding domains"/>
    <property type="match status" value="1"/>
</dbReference>
<keyword evidence="2" id="KW-1133">Transmembrane helix</keyword>
<accession>A0A0R1WIV0</accession>
<dbReference type="RefSeq" id="WP_003714259.1">
    <property type="nucleotide sequence ID" value="NZ_AZGE01000019.1"/>
</dbReference>
<evidence type="ECO:0000313" key="5">
    <source>
        <dbReference type="Proteomes" id="UP000050973"/>
    </source>
</evidence>
<organism evidence="4 5">
    <name type="scientific">Limosilactobacillus oris DSM 4864</name>
    <dbReference type="NCBI Taxonomy" id="1423779"/>
    <lineage>
        <taxon>Bacteria</taxon>
        <taxon>Bacillati</taxon>
        <taxon>Bacillota</taxon>
        <taxon>Bacilli</taxon>
        <taxon>Lactobacillales</taxon>
        <taxon>Lactobacillaceae</taxon>
        <taxon>Limosilactobacillus</taxon>
    </lineage>
</organism>
<keyword evidence="1 4" id="KW-0238">DNA-binding</keyword>
<protein>
    <submittedName>
        <fullName evidence="4">DNA-binding helix-turn-helix protein</fullName>
    </submittedName>
</protein>
<dbReference type="Proteomes" id="UP000050973">
    <property type="component" value="Unassembled WGS sequence"/>
</dbReference>
<dbReference type="SMART" id="SM00530">
    <property type="entry name" value="HTH_XRE"/>
    <property type="match status" value="1"/>
</dbReference>
<dbReference type="AlphaFoldDB" id="A0A0R1WIV0"/>
<feature type="transmembrane region" description="Helical" evidence="2">
    <location>
        <begin position="107"/>
        <end position="125"/>
    </location>
</feature>
<evidence type="ECO:0000259" key="3">
    <source>
        <dbReference type="PROSITE" id="PS50943"/>
    </source>
</evidence>
<keyword evidence="2" id="KW-0472">Membrane</keyword>
<keyword evidence="2" id="KW-0812">Transmembrane</keyword>
<dbReference type="Gene3D" id="1.10.260.40">
    <property type="entry name" value="lambda repressor-like DNA-binding domains"/>
    <property type="match status" value="1"/>
</dbReference>
<name>A0A0R1WIV0_9LACO</name>
<feature type="domain" description="HTH cro/C1-type" evidence="3">
    <location>
        <begin position="8"/>
        <end position="62"/>
    </location>
</feature>
<proteinExistence type="predicted"/>